<keyword evidence="9" id="KW-1185">Reference proteome</keyword>
<sequence length="202" mass="22083">MQNLMDSMGYLGIFLLMVLENIFPPIPSELIMPSAGFAASPQRGDLNIFLVVLVGALGSVIGTLPLYYVGKVFGLERSKQWADRYGKWLTVSGEDLQKASDWFERHGTSAVLFGRMVPGVRSLLSLPAGVSEMGLPQFLLYSFIGSGLWAGLLAAAGYFLGENYDRVEQYVGPASKIILGLLLVGFIWWVLKRRSAGKGTRS</sequence>
<keyword evidence="2" id="KW-1003">Cell membrane</keyword>
<evidence type="ECO:0000313" key="8">
    <source>
        <dbReference type="EMBL" id="ADY25517.1"/>
    </source>
</evidence>
<feature type="domain" description="VTT" evidence="7">
    <location>
        <begin position="26"/>
        <end position="158"/>
    </location>
</feature>
<keyword evidence="3 6" id="KW-0812">Transmembrane</keyword>
<evidence type="ECO:0000256" key="6">
    <source>
        <dbReference type="SAM" id="Phobius"/>
    </source>
</evidence>
<organism evidence="8 9">
    <name type="scientific">Deinococcus proteolyticus (strain ATCC 35074 / DSM 20540 / JCM 6276 / NBRC 101906 / NCIMB 13154 / VKM Ac-1939 / CCM 2703 / MRP)</name>
    <dbReference type="NCBI Taxonomy" id="693977"/>
    <lineage>
        <taxon>Bacteria</taxon>
        <taxon>Thermotogati</taxon>
        <taxon>Deinococcota</taxon>
        <taxon>Deinococci</taxon>
        <taxon>Deinococcales</taxon>
        <taxon>Deinococcaceae</taxon>
        <taxon>Deinococcus</taxon>
    </lineage>
</organism>
<dbReference type="Pfam" id="PF09335">
    <property type="entry name" value="VTT_dom"/>
    <property type="match status" value="1"/>
</dbReference>
<evidence type="ECO:0000256" key="1">
    <source>
        <dbReference type="ARBA" id="ARBA00004651"/>
    </source>
</evidence>
<keyword evidence="4 6" id="KW-1133">Transmembrane helix</keyword>
<reference evidence="8 9" key="2">
    <citation type="journal article" date="2012" name="Stand. Genomic Sci.">
        <title>Complete genome sequence of the orange-red pigmented, radioresistant Deinococcus proteolyticus type strain (MRP(T)).</title>
        <authorList>
            <person name="Copeland A."/>
            <person name="Zeytun A."/>
            <person name="Yassawong M."/>
            <person name="Nolan M."/>
            <person name="Lucas S."/>
            <person name="Hammon N."/>
            <person name="Deshpande S."/>
            <person name="Cheng J.F."/>
            <person name="Han C."/>
            <person name="Tapia R."/>
            <person name="Goodwin L.A."/>
            <person name="Pitluck S."/>
            <person name="Mavromatis K."/>
            <person name="Liolios K."/>
            <person name="Pagani I."/>
            <person name="Ivanova N."/>
            <person name="Mikhailova N."/>
            <person name="Pati A."/>
            <person name="Chen A."/>
            <person name="Palaniappan K."/>
            <person name="Land M."/>
            <person name="Hauser L."/>
            <person name="Jeffries C.D."/>
            <person name="Brambilla E.M."/>
            <person name="Rohde M."/>
            <person name="Sikorski J."/>
            <person name="Pukall R."/>
            <person name="Goker M."/>
            <person name="Detter J.C."/>
            <person name="Woyke T."/>
            <person name="Bristow J."/>
            <person name="Eisen J.A."/>
            <person name="Markowitz V."/>
            <person name="Hugenholtz P."/>
            <person name="Kyrpides N.C."/>
            <person name="Klenk H.P."/>
            <person name="Lapidus A."/>
        </authorList>
    </citation>
    <scope>NUCLEOTIDE SEQUENCE [LARGE SCALE GENOMIC DNA]</scope>
    <source>
        <strain evidence="9">ATCC 35074 / DSM 20540 / JCM 6276 / NBRC 101906 / NCIMB 13154 / VKM Ac-1939 / CCM 2703 / MRP</strain>
    </source>
</reference>
<dbReference type="Proteomes" id="UP000007718">
    <property type="component" value="Chromosome"/>
</dbReference>
<dbReference type="STRING" id="693977.Deipr_0347"/>
<dbReference type="AlphaFoldDB" id="F0RJH6"/>
<comment type="subcellular location">
    <subcellularLocation>
        <location evidence="1">Cell membrane</location>
        <topology evidence="1">Multi-pass membrane protein</topology>
    </subcellularLocation>
</comment>
<dbReference type="HOGENOM" id="CLU_044208_1_1_0"/>
<feature type="transmembrane region" description="Helical" evidence="6">
    <location>
        <begin position="46"/>
        <end position="69"/>
    </location>
</feature>
<dbReference type="InterPro" id="IPR032816">
    <property type="entry name" value="VTT_dom"/>
</dbReference>
<dbReference type="KEGG" id="dpt:Deipr_0347"/>
<proteinExistence type="predicted"/>
<evidence type="ECO:0000256" key="2">
    <source>
        <dbReference type="ARBA" id="ARBA00022475"/>
    </source>
</evidence>
<feature type="transmembrane region" description="Helical" evidence="6">
    <location>
        <begin position="173"/>
        <end position="191"/>
    </location>
</feature>
<evidence type="ECO:0000256" key="5">
    <source>
        <dbReference type="ARBA" id="ARBA00023136"/>
    </source>
</evidence>
<evidence type="ECO:0000256" key="4">
    <source>
        <dbReference type="ARBA" id="ARBA00022989"/>
    </source>
</evidence>
<gene>
    <name evidence="8" type="ordered locus">Deipr_0347</name>
</gene>
<dbReference type="eggNOG" id="COG0586">
    <property type="taxonomic scope" value="Bacteria"/>
</dbReference>
<evidence type="ECO:0000259" key="7">
    <source>
        <dbReference type="Pfam" id="PF09335"/>
    </source>
</evidence>
<protein>
    <submittedName>
        <fullName evidence="8">SNARE associated Golgi protein-like protein</fullName>
    </submittedName>
</protein>
<feature type="transmembrane region" description="Helical" evidence="6">
    <location>
        <begin position="138"/>
        <end position="161"/>
    </location>
</feature>
<evidence type="ECO:0000256" key="3">
    <source>
        <dbReference type="ARBA" id="ARBA00022692"/>
    </source>
</evidence>
<dbReference type="PANTHER" id="PTHR42709:SF6">
    <property type="entry name" value="UNDECAPRENYL PHOSPHATE TRANSPORTER A"/>
    <property type="match status" value="1"/>
</dbReference>
<accession>F0RJH6</accession>
<dbReference type="PANTHER" id="PTHR42709">
    <property type="entry name" value="ALKALINE PHOSPHATASE LIKE PROTEIN"/>
    <property type="match status" value="1"/>
</dbReference>
<name>F0RJH6_DEIPM</name>
<keyword evidence="5 6" id="KW-0472">Membrane</keyword>
<evidence type="ECO:0000313" key="9">
    <source>
        <dbReference type="Proteomes" id="UP000007718"/>
    </source>
</evidence>
<dbReference type="GO" id="GO:0005886">
    <property type="term" value="C:plasma membrane"/>
    <property type="evidence" value="ECO:0007669"/>
    <property type="project" value="UniProtKB-SubCell"/>
</dbReference>
<dbReference type="EMBL" id="CP002536">
    <property type="protein sequence ID" value="ADY25517.1"/>
    <property type="molecule type" value="Genomic_DNA"/>
</dbReference>
<reference evidence="9" key="1">
    <citation type="submission" date="2011-02" db="EMBL/GenBank/DDBJ databases">
        <title>The complete sequence of chromosome of Deinococcus proteolyticus DSM 20540.</title>
        <authorList>
            <consortium name="US DOE Joint Genome Institute (JGI-PGF)"/>
            <person name="Lucas S."/>
            <person name="Copeland A."/>
            <person name="Lapidus A."/>
            <person name="Bruce D."/>
            <person name="Goodwin L."/>
            <person name="Pitluck S."/>
            <person name="Kyrpides N."/>
            <person name="Mavromatis K."/>
            <person name="Pagani I."/>
            <person name="Ivanova N."/>
            <person name="Ovchinnikova G."/>
            <person name="Zeytun A."/>
            <person name="Detter J.C."/>
            <person name="Han C."/>
            <person name="Land M."/>
            <person name="Hauser L."/>
            <person name="Markowitz V."/>
            <person name="Cheng J.-F."/>
            <person name="Hugenholtz P."/>
            <person name="Woyke T."/>
            <person name="Wu D."/>
            <person name="Pukall R."/>
            <person name="Steenblock K."/>
            <person name="Brambilla E."/>
            <person name="Klenk H.-P."/>
            <person name="Eisen J.A."/>
        </authorList>
    </citation>
    <scope>NUCLEOTIDE SEQUENCE [LARGE SCALE GENOMIC DNA]</scope>
    <source>
        <strain evidence="9">ATCC 35074 / DSM 20540 / JCM 6276 / NBRC 101906 / NCIMB 13154 / VKM Ac-1939 / CCM 2703 / MRP</strain>
    </source>
</reference>
<dbReference type="InterPro" id="IPR051311">
    <property type="entry name" value="DedA_domain"/>
</dbReference>
<feature type="transmembrane region" description="Helical" evidence="6">
    <location>
        <begin position="7"/>
        <end position="26"/>
    </location>
</feature>